<dbReference type="Pfam" id="PF08309">
    <property type="entry name" value="LVIVD"/>
    <property type="match status" value="1"/>
</dbReference>
<evidence type="ECO:0000256" key="1">
    <source>
        <dbReference type="SAM" id="SignalP"/>
    </source>
</evidence>
<gene>
    <name evidence="2" type="ORF">GEMMAAP_05675</name>
</gene>
<keyword evidence="1" id="KW-0732">Signal</keyword>
<dbReference type="STRING" id="1379270.GEMMAAP_05675"/>
<protein>
    <recommendedName>
        <fullName evidence="4">LVIVD repeat-containing protein</fullName>
    </recommendedName>
</protein>
<dbReference type="Proteomes" id="UP000076404">
    <property type="component" value="Chromosome"/>
</dbReference>
<keyword evidence="3" id="KW-1185">Reference proteome</keyword>
<evidence type="ECO:0000313" key="3">
    <source>
        <dbReference type="Proteomes" id="UP000076404"/>
    </source>
</evidence>
<evidence type="ECO:0000313" key="2">
    <source>
        <dbReference type="EMBL" id="AMW04469.1"/>
    </source>
</evidence>
<name>A0A143BHG5_9BACT</name>
<sequence>MHAFRSRAFPLLALATATFAACAPARKPDTAPSPATDPRNALKAGLFDAGEAVSNMRVLARAQSPKGFLGETNSDLAFTGNYVIQGNYNGPVVWDISNPSSPQLVVAYECPASQNDVSVYKNLMFMSAEALNGRIDCKPGGNSQAVSKERLRGVRVFDISNIREPKLVANVQTCRGSHTHTVLEDPKDKENVYIYVSGSSGIRPAGELPECSNAASSDPNSSRLRIEIIKVPLADPSKAAVVNRANIFAGLQSPAGHGESPADKAEIAAAKAKGAFTAFIPIMSQEIVLPPQMTKPIIDSIMKARGATAPNAADSAAARPVVDGVVKRMLAAQGADKAPPARAANAPISEGTQCHDITVYPALGLAGGACEGHGLLLDISNPVNPTRLDAVADSNFAYWHSATFNNDGTQILFSDEWGGGGAPKCRPLDKPEWGANAIFEIVNKKMVFKSYYKIPTYQTSNENCVAHNGSLIPIPGRDVMVQAWYQGGISVFDWTDAANPKEIASFDRGPVDGTRMEMGGSWSVYWYNGHIVSSEIARGMDVAELTPSEFISQNEIDAAKTVKWDQLNAQGQPKISWPPSFALAKAFTDQLERKQCASGVVGTLRSQIAAAEKASGAARNTALQAAVSAAEGARGCDGKKTDLLKKALQDLQAPAM</sequence>
<dbReference type="eggNOG" id="COG5276">
    <property type="taxonomic scope" value="Bacteria"/>
</dbReference>
<accession>A0A143BHG5</accession>
<proteinExistence type="predicted"/>
<reference evidence="2 3" key="2">
    <citation type="journal article" date="2016" name="Environ. Microbiol. Rep.">
        <title>Metagenomic evidence for the presence of phototrophic Gemmatimonadetes bacteria in diverse environments.</title>
        <authorList>
            <person name="Zeng Y."/>
            <person name="Baumbach J."/>
            <person name="Barbosa E.G."/>
            <person name="Azevedo V."/>
            <person name="Zhang C."/>
            <person name="Koblizek M."/>
        </authorList>
    </citation>
    <scope>NUCLEOTIDE SEQUENCE [LARGE SCALE GENOMIC DNA]</scope>
    <source>
        <strain evidence="2 3">AP64</strain>
    </source>
</reference>
<dbReference type="PROSITE" id="PS51257">
    <property type="entry name" value="PROKAR_LIPOPROTEIN"/>
    <property type="match status" value="1"/>
</dbReference>
<dbReference type="EMBL" id="CP011454">
    <property type="protein sequence ID" value="AMW04469.1"/>
    <property type="molecule type" value="Genomic_DNA"/>
</dbReference>
<dbReference type="AlphaFoldDB" id="A0A143BHG5"/>
<organism evidence="2 3">
    <name type="scientific">Gemmatimonas phototrophica</name>
    <dbReference type="NCBI Taxonomy" id="1379270"/>
    <lineage>
        <taxon>Bacteria</taxon>
        <taxon>Pseudomonadati</taxon>
        <taxon>Gemmatimonadota</taxon>
        <taxon>Gemmatimonadia</taxon>
        <taxon>Gemmatimonadales</taxon>
        <taxon>Gemmatimonadaceae</taxon>
        <taxon>Gemmatimonas</taxon>
    </lineage>
</organism>
<reference evidence="2 3" key="1">
    <citation type="journal article" date="2014" name="Proc. Natl. Acad. Sci. U.S.A.">
        <title>Functional type 2 photosynthetic reaction centers found in the rare bacterial phylum Gemmatimonadetes.</title>
        <authorList>
            <person name="Zeng Y."/>
            <person name="Feng F."/>
            <person name="Medova H."/>
            <person name="Dean J."/>
            <person name="Koblizek M."/>
        </authorList>
    </citation>
    <scope>NUCLEOTIDE SEQUENCE [LARGE SCALE GENOMIC DNA]</scope>
    <source>
        <strain evidence="2 3">AP64</strain>
    </source>
</reference>
<feature type="signal peptide" evidence="1">
    <location>
        <begin position="1"/>
        <end position="20"/>
    </location>
</feature>
<dbReference type="InterPro" id="IPR013211">
    <property type="entry name" value="LVIVD"/>
</dbReference>
<dbReference type="RefSeq" id="WP_053334211.1">
    <property type="nucleotide sequence ID" value="NZ_CP011454.1"/>
</dbReference>
<dbReference type="OrthoDB" id="1521841at2"/>
<evidence type="ECO:0008006" key="4">
    <source>
        <dbReference type="Google" id="ProtNLM"/>
    </source>
</evidence>
<dbReference type="KEGG" id="gph:GEMMAAP_05675"/>
<feature type="chain" id="PRO_5007506844" description="LVIVD repeat-containing protein" evidence="1">
    <location>
        <begin position="21"/>
        <end position="656"/>
    </location>
</feature>